<name>A0A931LW18_FIMGI</name>
<proteinExistence type="predicted"/>
<reference evidence="2" key="1">
    <citation type="submission" date="2020-07" db="EMBL/GenBank/DDBJ databases">
        <title>Huge and variable diversity of episymbiotic CPR bacteria and DPANN archaea in groundwater ecosystems.</title>
        <authorList>
            <person name="He C.Y."/>
            <person name="Keren R."/>
            <person name="Whittaker M."/>
            <person name="Farag I.F."/>
            <person name="Doudna J."/>
            <person name="Cate J.H.D."/>
            <person name="Banfield J.F."/>
        </authorList>
    </citation>
    <scope>NUCLEOTIDE SEQUENCE</scope>
    <source>
        <strain evidence="2">NC_groundwater_17_Pr7_B-0.1um_64_12</strain>
    </source>
</reference>
<dbReference type="EMBL" id="JACOSL010000041">
    <property type="protein sequence ID" value="MBI1756876.1"/>
    <property type="molecule type" value="Genomic_DNA"/>
</dbReference>
<organism evidence="2 3">
    <name type="scientific">Fimbriimonas ginsengisoli</name>
    <dbReference type="NCBI Taxonomy" id="1005039"/>
    <lineage>
        <taxon>Bacteria</taxon>
        <taxon>Bacillati</taxon>
        <taxon>Armatimonadota</taxon>
        <taxon>Fimbriimonadia</taxon>
        <taxon>Fimbriimonadales</taxon>
        <taxon>Fimbriimonadaceae</taxon>
        <taxon>Fimbriimonas</taxon>
    </lineage>
</organism>
<protein>
    <submittedName>
        <fullName evidence="2">DinB family protein</fullName>
    </submittedName>
</protein>
<dbReference type="Gene3D" id="1.20.120.450">
    <property type="entry name" value="dinb family like domain"/>
    <property type="match status" value="1"/>
</dbReference>
<dbReference type="InterPro" id="IPR034660">
    <property type="entry name" value="DinB/YfiT-like"/>
</dbReference>
<dbReference type="SUPFAM" id="SSF109854">
    <property type="entry name" value="DinB/YfiT-like putative metalloenzymes"/>
    <property type="match status" value="1"/>
</dbReference>
<sequence>MSEFSILVKKDWEHFFSIVNTEEAWIIPLLSAVDSVTYEQAFWRPGGQVASIADIMMHATGWLESTLRGVLGMPELDNEDWPEPPAPSEAAWSEMVARLKATVLDLSRALHNLSLEELYSTPTGRETKRSTMITDILVHNAYHAGQIVKLRQAHDALETAGLAATA</sequence>
<dbReference type="Proteomes" id="UP000727962">
    <property type="component" value="Unassembled WGS sequence"/>
</dbReference>
<evidence type="ECO:0000313" key="3">
    <source>
        <dbReference type="Proteomes" id="UP000727962"/>
    </source>
</evidence>
<dbReference type="AlphaFoldDB" id="A0A931LW18"/>
<accession>A0A931LW18</accession>
<comment type="caution">
    <text evidence="2">The sequence shown here is derived from an EMBL/GenBank/DDBJ whole genome shotgun (WGS) entry which is preliminary data.</text>
</comment>
<dbReference type="Pfam" id="PF12867">
    <property type="entry name" value="DinB_2"/>
    <property type="match status" value="1"/>
</dbReference>
<evidence type="ECO:0000259" key="1">
    <source>
        <dbReference type="Pfam" id="PF12867"/>
    </source>
</evidence>
<feature type="domain" description="DinB-like" evidence="1">
    <location>
        <begin position="29"/>
        <end position="146"/>
    </location>
</feature>
<evidence type="ECO:0000313" key="2">
    <source>
        <dbReference type="EMBL" id="MBI1756876.1"/>
    </source>
</evidence>
<gene>
    <name evidence="2" type="ORF">HYR64_07205</name>
</gene>
<dbReference type="InterPro" id="IPR024775">
    <property type="entry name" value="DinB-like"/>
</dbReference>